<dbReference type="GO" id="GO:0016758">
    <property type="term" value="F:hexosyltransferase activity"/>
    <property type="evidence" value="ECO:0007669"/>
    <property type="project" value="UniProtKB-ARBA"/>
</dbReference>
<dbReference type="Pfam" id="PF00535">
    <property type="entry name" value="Glycos_transf_2"/>
    <property type="match status" value="1"/>
</dbReference>
<dbReference type="SUPFAM" id="SSF53448">
    <property type="entry name" value="Nucleotide-diphospho-sugar transferases"/>
    <property type="match status" value="1"/>
</dbReference>
<dbReference type="eggNOG" id="COG0463">
    <property type="taxonomic scope" value="Bacteria"/>
</dbReference>
<comment type="caution">
    <text evidence="2">The sequence shown here is derived from an EMBL/GenBank/DDBJ whole genome shotgun (WGS) entry which is preliminary data.</text>
</comment>
<evidence type="ECO:0000313" key="2">
    <source>
        <dbReference type="EMBL" id="KRN06321.1"/>
    </source>
</evidence>
<evidence type="ECO:0000313" key="3">
    <source>
        <dbReference type="Proteomes" id="UP000050961"/>
    </source>
</evidence>
<organism evidence="2 3">
    <name type="scientific">Liquorilactobacillus sucicola DSM 21376 = JCM 15457</name>
    <dbReference type="NCBI Taxonomy" id="1423806"/>
    <lineage>
        <taxon>Bacteria</taxon>
        <taxon>Bacillati</taxon>
        <taxon>Bacillota</taxon>
        <taxon>Bacilli</taxon>
        <taxon>Lactobacillales</taxon>
        <taxon>Lactobacillaceae</taxon>
        <taxon>Liquorilactobacillus</taxon>
    </lineage>
</organism>
<dbReference type="Gene3D" id="3.90.550.10">
    <property type="entry name" value="Spore Coat Polysaccharide Biosynthesis Protein SpsA, Chain A"/>
    <property type="match status" value="1"/>
</dbReference>
<proteinExistence type="predicted"/>
<dbReference type="PATRIC" id="fig|1423806.3.peg.1543"/>
<dbReference type="InterPro" id="IPR029044">
    <property type="entry name" value="Nucleotide-diphossugar_trans"/>
</dbReference>
<dbReference type="PANTHER" id="PTHR22916">
    <property type="entry name" value="GLYCOSYLTRANSFERASE"/>
    <property type="match status" value="1"/>
</dbReference>
<dbReference type="PANTHER" id="PTHR22916:SF3">
    <property type="entry name" value="UDP-GLCNAC:BETAGAL BETA-1,3-N-ACETYLGLUCOSAMINYLTRANSFERASE-LIKE PROTEIN 1"/>
    <property type="match status" value="1"/>
</dbReference>
<reference evidence="2 3" key="1">
    <citation type="journal article" date="2015" name="Genome Announc.">
        <title>Expanding the biotechnology potential of lactobacilli through comparative genomics of 213 strains and associated genera.</title>
        <authorList>
            <person name="Sun Z."/>
            <person name="Harris H.M."/>
            <person name="McCann A."/>
            <person name="Guo C."/>
            <person name="Argimon S."/>
            <person name="Zhang W."/>
            <person name="Yang X."/>
            <person name="Jeffery I.B."/>
            <person name="Cooney J.C."/>
            <person name="Kagawa T.F."/>
            <person name="Liu W."/>
            <person name="Song Y."/>
            <person name="Salvetti E."/>
            <person name="Wrobel A."/>
            <person name="Rasinkangas P."/>
            <person name="Parkhill J."/>
            <person name="Rea M.C."/>
            <person name="O'Sullivan O."/>
            <person name="Ritari J."/>
            <person name="Douillard F.P."/>
            <person name="Paul Ross R."/>
            <person name="Yang R."/>
            <person name="Briner A.E."/>
            <person name="Felis G.E."/>
            <person name="de Vos W.M."/>
            <person name="Barrangou R."/>
            <person name="Klaenhammer T.R."/>
            <person name="Caufield P.W."/>
            <person name="Cui Y."/>
            <person name="Zhang H."/>
            <person name="O'Toole P.W."/>
        </authorList>
    </citation>
    <scope>NUCLEOTIDE SEQUENCE [LARGE SCALE GENOMIC DNA]</scope>
    <source>
        <strain evidence="2 3">DSM 21376</strain>
    </source>
</reference>
<dbReference type="CDD" id="cd00761">
    <property type="entry name" value="Glyco_tranf_GTA_type"/>
    <property type="match status" value="1"/>
</dbReference>
<feature type="domain" description="Glycosyltransferase 2-like" evidence="1">
    <location>
        <begin position="1"/>
        <end position="142"/>
    </location>
</feature>
<gene>
    <name evidence="2" type="ORF">FD15_GL001523</name>
</gene>
<name>A0A0R2DQF6_9LACO</name>
<dbReference type="AlphaFoldDB" id="A0A0R2DQF6"/>
<keyword evidence="2" id="KW-0808">Transferase</keyword>
<keyword evidence="3" id="KW-1185">Reference proteome</keyword>
<sequence>MPIYNVEDCLERTIALTATQICNKNDVELILVDDGSEDRSPEICDRYSAHYVNVKTLHQKNAGTGAARNAGIKNARGEYLYFADPDDYLADDTVAAILKMITKQAELFIFNYWNVDSLTGKKERKFLGVNALLNKADFRSDFVKLFKTEMLYTVWNKVYQKKFLLEHRLLFGNAPMGQDVRFNLAVYEKVDSVYLSTECLYYYVQDRIGSSTTKYRSNRFQLKSEEVHLLQKLLTEFGLEAPDFIELLYRNVFLDVSRHIVDCNLSNKEKVKELQRLCSSELFAHLEKTEFKPSISWLLLYKGWYDCLIWYVKSRLYLQNRLAVLTTHKHITSASD</sequence>
<dbReference type="EMBL" id="AYZF01000013">
    <property type="protein sequence ID" value="KRN06321.1"/>
    <property type="molecule type" value="Genomic_DNA"/>
</dbReference>
<protein>
    <submittedName>
        <fullName evidence="2">Glycosyltransferase EpsH</fullName>
    </submittedName>
</protein>
<dbReference type="InterPro" id="IPR001173">
    <property type="entry name" value="Glyco_trans_2-like"/>
</dbReference>
<dbReference type="STRING" id="1423806.FD15_GL001523"/>
<accession>A0A0R2DQF6</accession>
<dbReference type="Proteomes" id="UP000050961">
    <property type="component" value="Unassembled WGS sequence"/>
</dbReference>
<evidence type="ECO:0000259" key="1">
    <source>
        <dbReference type="Pfam" id="PF00535"/>
    </source>
</evidence>